<name>M7N2V4_9BACT</name>
<evidence type="ECO:0000313" key="3">
    <source>
        <dbReference type="Proteomes" id="UP000011910"/>
    </source>
</evidence>
<feature type="signal peptide" evidence="1">
    <location>
        <begin position="1"/>
        <end position="24"/>
    </location>
</feature>
<dbReference type="AlphaFoldDB" id="M7N2V4"/>
<dbReference type="STRING" id="1279009.ADICEAN_01857"/>
<feature type="chain" id="PRO_5004081817" description="Lipoprotein" evidence="1">
    <location>
        <begin position="25"/>
        <end position="385"/>
    </location>
</feature>
<protein>
    <recommendedName>
        <fullName evidence="4">Lipoprotein</fullName>
    </recommendedName>
</protein>
<reference evidence="2 3" key="1">
    <citation type="journal article" date="2013" name="Genome Announc.">
        <title>Draft Genome Sequence of Cesiribacter andamanensis Strain AMV16T, Isolated from a Soil Sample from a Mud Volcano in the Andaman Islands, India.</title>
        <authorList>
            <person name="Shivaji S."/>
            <person name="Ara S."/>
            <person name="Begum Z."/>
            <person name="Srinivas T.N."/>
            <person name="Singh A."/>
            <person name="Kumar Pinnaka A."/>
        </authorList>
    </citation>
    <scope>NUCLEOTIDE SEQUENCE [LARGE SCALE GENOMIC DNA]</scope>
    <source>
        <strain evidence="2 3">AMV16</strain>
    </source>
</reference>
<sequence>MRYCSFFYTCLLLATMLGCSPADREAPATKTGGQRGQITLIFQQAPDHTRYTLANGQELSAGSALQYMDDAGISRLLELAHAPATDTLRLATRRPWVEVEYTYRGADRLSYLLHRGDTVLFSFNDSLPQARVLNRPAHQTGLNYEVLKRQRLSGGDFPAQLKYLSGMAYAFYGFADTTPLAEQLQQGEQRAAAEAEKQFALEQQFLDSLQAAGTISDPHFSFYKEKNGYQQAELALRQGRMSRNELKKLLAQGPDSLLAYFFYQNFLRTAVSQLYWTPASAGGSQRLPAVYDSIWASPYFSTNAKKALLLAYMKRIAEQSPRQEVQRYLSRFRTQVQDTALVNYITTTFQLEAAPAGAEGMLMDLNKRNYPCRRYWTGSGAGWCM</sequence>
<dbReference type="EMBL" id="AODQ01000038">
    <property type="protein sequence ID" value="EMR03008.1"/>
    <property type="molecule type" value="Genomic_DNA"/>
</dbReference>
<evidence type="ECO:0008006" key="4">
    <source>
        <dbReference type="Google" id="ProtNLM"/>
    </source>
</evidence>
<comment type="caution">
    <text evidence="2">The sequence shown here is derived from an EMBL/GenBank/DDBJ whole genome shotgun (WGS) entry which is preliminary data.</text>
</comment>
<evidence type="ECO:0000256" key="1">
    <source>
        <dbReference type="SAM" id="SignalP"/>
    </source>
</evidence>
<proteinExistence type="predicted"/>
<keyword evidence="3" id="KW-1185">Reference proteome</keyword>
<dbReference type="PROSITE" id="PS51257">
    <property type="entry name" value="PROKAR_LIPOPROTEIN"/>
    <property type="match status" value="1"/>
</dbReference>
<keyword evidence="1" id="KW-0732">Signal</keyword>
<evidence type="ECO:0000313" key="2">
    <source>
        <dbReference type="EMBL" id="EMR03008.1"/>
    </source>
</evidence>
<accession>M7N2V4</accession>
<dbReference type="Proteomes" id="UP000011910">
    <property type="component" value="Unassembled WGS sequence"/>
</dbReference>
<organism evidence="2 3">
    <name type="scientific">Cesiribacter andamanensis AMV16</name>
    <dbReference type="NCBI Taxonomy" id="1279009"/>
    <lineage>
        <taxon>Bacteria</taxon>
        <taxon>Pseudomonadati</taxon>
        <taxon>Bacteroidota</taxon>
        <taxon>Cytophagia</taxon>
        <taxon>Cytophagales</taxon>
        <taxon>Cesiribacteraceae</taxon>
        <taxon>Cesiribacter</taxon>
    </lineage>
</organism>
<gene>
    <name evidence="2" type="ORF">ADICEAN_01857</name>
</gene>